<dbReference type="GO" id="GO:0003755">
    <property type="term" value="F:peptidyl-prolyl cis-trans isomerase activity"/>
    <property type="evidence" value="ECO:0007669"/>
    <property type="project" value="UniProtKB-EC"/>
</dbReference>
<name>A0A9W5TC95_BABOV</name>
<dbReference type="SUPFAM" id="SSF50891">
    <property type="entry name" value="Cyclophilin-like"/>
    <property type="match status" value="1"/>
</dbReference>
<dbReference type="EMBL" id="BLIY01000022">
    <property type="protein sequence ID" value="GFE55567.1"/>
    <property type="molecule type" value="Genomic_DNA"/>
</dbReference>
<evidence type="ECO:0000256" key="2">
    <source>
        <dbReference type="SAM" id="MobiDB-lite"/>
    </source>
</evidence>
<evidence type="ECO:0000256" key="1">
    <source>
        <dbReference type="ARBA" id="ARBA00000971"/>
    </source>
</evidence>
<dbReference type="InterPro" id="IPR020892">
    <property type="entry name" value="Cyclophilin-type_PPIase_CS"/>
</dbReference>
<feature type="domain" description="PPIase cyclophilin-type" evidence="3">
    <location>
        <begin position="151"/>
        <end position="292"/>
    </location>
</feature>
<dbReference type="PANTHER" id="PTHR45625">
    <property type="entry name" value="PEPTIDYL-PROLYL CIS-TRANS ISOMERASE-RELATED"/>
    <property type="match status" value="1"/>
</dbReference>
<dbReference type="GO" id="GO:0006457">
    <property type="term" value="P:protein folding"/>
    <property type="evidence" value="ECO:0007669"/>
    <property type="project" value="InterPro"/>
</dbReference>
<feature type="compositionally biased region" description="Polar residues" evidence="2">
    <location>
        <begin position="1"/>
        <end position="19"/>
    </location>
</feature>
<dbReference type="GO" id="GO:0071013">
    <property type="term" value="C:catalytic step 2 spliceosome"/>
    <property type="evidence" value="ECO:0007669"/>
    <property type="project" value="TreeGrafter"/>
</dbReference>
<dbReference type="AlphaFoldDB" id="A0A9W5TC95"/>
<dbReference type="InterPro" id="IPR029000">
    <property type="entry name" value="Cyclophilin-like_dom_sf"/>
</dbReference>
<dbReference type="OrthoDB" id="271386at2759"/>
<dbReference type="InterPro" id="IPR044666">
    <property type="entry name" value="Cyclophilin_A-like"/>
</dbReference>
<comment type="caution">
    <text evidence="4">The sequence shown here is derived from an EMBL/GenBank/DDBJ whole genome shotgun (WGS) entry which is preliminary data.</text>
</comment>
<comment type="catalytic activity">
    <reaction evidence="1">
        <text>[protein]-peptidylproline (omega=180) = [protein]-peptidylproline (omega=0)</text>
        <dbReference type="Rhea" id="RHEA:16237"/>
        <dbReference type="Rhea" id="RHEA-COMP:10747"/>
        <dbReference type="Rhea" id="RHEA-COMP:10748"/>
        <dbReference type="ChEBI" id="CHEBI:83833"/>
        <dbReference type="ChEBI" id="CHEBI:83834"/>
        <dbReference type="EC" id="5.2.1.8"/>
    </reaction>
</comment>
<feature type="region of interest" description="Disordered" evidence="2">
    <location>
        <begin position="294"/>
        <end position="315"/>
    </location>
</feature>
<accession>A0A9W5TC95</accession>
<reference evidence="4" key="1">
    <citation type="submission" date="2019-12" db="EMBL/GenBank/DDBJ databases">
        <title>Genome sequence of Babesia ovis.</title>
        <authorList>
            <person name="Yamagishi J."/>
            <person name="Sevinc F."/>
            <person name="Xuan X."/>
        </authorList>
    </citation>
    <scope>NUCLEOTIDE SEQUENCE</scope>
    <source>
        <strain evidence="4">Selcuk</strain>
    </source>
</reference>
<organism evidence="4 5">
    <name type="scientific">Babesia ovis</name>
    <dbReference type="NCBI Taxonomy" id="5869"/>
    <lineage>
        <taxon>Eukaryota</taxon>
        <taxon>Sar</taxon>
        <taxon>Alveolata</taxon>
        <taxon>Apicomplexa</taxon>
        <taxon>Aconoidasida</taxon>
        <taxon>Piroplasmida</taxon>
        <taxon>Babesiidae</taxon>
        <taxon>Babesia</taxon>
    </lineage>
</organism>
<dbReference type="PRINTS" id="PR00153">
    <property type="entry name" value="CSAPPISMRASE"/>
</dbReference>
<gene>
    <name evidence="4" type="ORF">BaOVIS_029710</name>
</gene>
<sequence length="315" mass="34253">MAESSAQGKLVAASTNTPLPESETPCICTKNSVLTRRPDSLSPSLRELQSESISSTNITHGARSLASWKSDFTNFSLSPCHLLITSEEDIARNVAATSVAHACAKKVLPVPGGPYSKIPRHGFNDPVKRAILPRDTQNLQGLKSSISIHYVQNFLALCASNFYNGLTFHRNIKGFLIQGGDPTGTGKGGESIYGGLFEDEIVSHLKHDKRGVVSMANLSKPETNGSQFFITYSKQPQLNGSYTVFGRVIDGMDTLDKMEKGRLVNTLVQMAPEPVGKKYRPLNPITIERVTIHANPIAENDSEEDQKQSGPKEDA</sequence>
<feature type="compositionally biased region" description="Basic and acidic residues" evidence="2">
    <location>
        <begin position="305"/>
        <end position="315"/>
    </location>
</feature>
<dbReference type="Proteomes" id="UP001057455">
    <property type="component" value="Unassembled WGS sequence"/>
</dbReference>
<dbReference type="Pfam" id="PF00160">
    <property type="entry name" value="Pro_isomerase"/>
    <property type="match status" value="1"/>
</dbReference>
<dbReference type="Gene3D" id="2.40.100.10">
    <property type="entry name" value="Cyclophilin-like"/>
    <property type="match status" value="1"/>
</dbReference>
<dbReference type="PROSITE" id="PS50072">
    <property type="entry name" value="CSA_PPIASE_2"/>
    <property type="match status" value="1"/>
</dbReference>
<dbReference type="PROSITE" id="PS00170">
    <property type="entry name" value="CSA_PPIASE_1"/>
    <property type="match status" value="1"/>
</dbReference>
<evidence type="ECO:0000313" key="5">
    <source>
        <dbReference type="Proteomes" id="UP001057455"/>
    </source>
</evidence>
<keyword evidence="5" id="KW-1185">Reference proteome</keyword>
<feature type="region of interest" description="Disordered" evidence="2">
    <location>
        <begin position="1"/>
        <end position="23"/>
    </location>
</feature>
<evidence type="ECO:0000259" key="3">
    <source>
        <dbReference type="PROSITE" id="PS50072"/>
    </source>
</evidence>
<dbReference type="InterPro" id="IPR002130">
    <property type="entry name" value="Cyclophilin-type_PPIase_dom"/>
</dbReference>
<proteinExistence type="predicted"/>
<protein>
    <submittedName>
        <fullName evidence="4">Cyclophilin</fullName>
    </submittedName>
</protein>
<evidence type="ECO:0000313" key="4">
    <source>
        <dbReference type="EMBL" id="GFE55567.1"/>
    </source>
</evidence>
<dbReference type="PANTHER" id="PTHR45625:SF2">
    <property type="entry name" value="PEPTIDYL-PROLYL CIS-TRANS ISOMERASE-LIKE 3"/>
    <property type="match status" value="1"/>
</dbReference>